<name>A0A0J9ESI7_9FIRM</name>
<dbReference type="OrthoDB" id="7061841at2"/>
<dbReference type="GeneID" id="93163361"/>
<protein>
    <submittedName>
        <fullName evidence="1">Uncharacterized protein</fullName>
    </submittedName>
</protein>
<dbReference type="InterPro" id="IPR046169">
    <property type="entry name" value="DUF6171"/>
</dbReference>
<accession>A0A0J9ESI7</accession>
<dbReference type="EMBL" id="ADLK01000022">
    <property type="protein sequence ID" value="KMW18765.1"/>
    <property type="molecule type" value="Genomic_DNA"/>
</dbReference>
<dbReference type="PATRIC" id="fig|742734.4.peg.3072"/>
<dbReference type="Proteomes" id="UP000037392">
    <property type="component" value="Unassembled WGS sequence"/>
</dbReference>
<organism evidence="1 2">
    <name type="scientific">[Clostridium] citroniae WAL-19142</name>
    <dbReference type="NCBI Taxonomy" id="742734"/>
    <lineage>
        <taxon>Bacteria</taxon>
        <taxon>Bacillati</taxon>
        <taxon>Bacillota</taxon>
        <taxon>Clostridia</taxon>
        <taxon>Lachnospirales</taxon>
        <taxon>Lachnospiraceae</taxon>
        <taxon>Enterocloster</taxon>
    </lineage>
</organism>
<dbReference type="Pfam" id="PF19668">
    <property type="entry name" value="DUF6171"/>
    <property type="match status" value="1"/>
</dbReference>
<gene>
    <name evidence="1" type="ORF">HMPREF9470_02869</name>
</gene>
<reference evidence="1 2" key="1">
    <citation type="submission" date="2011-04" db="EMBL/GenBank/DDBJ databases">
        <title>The Genome Sequence of Clostridium citroniae WAL-19142.</title>
        <authorList>
            <consortium name="The Broad Institute Genome Sequencing Platform"/>
            <person name="Earl A."/>
            <person name="Ward D."/>
            <person name="Feldgarden M."/>
            <person name="Gevers D."/>
            <person name="Warren Y.A."/>
            <person name="Tyrrell K.L."/>
            <person name="Citron D.M."/>
            <person name="Goldstein E.J."/>
            <person name="Daigneault M."/>
            <person name="Allen-Vercoe E."/>
            <person name="Young S.K."/>
            <person name="Zeng Q."/>
            <person name="Gargeya S."/>
            <person name="Fitzgerald M."/>
            <person name="Haas B."/>
            <person name="Abouelleil A."/>
            <person name="Alvarado L."/>
            <person name="Arachchi H.M."/>
            <person name="Berlin A."/>
            <person name="Brown A."/>
            <person name="Chapman S.B."/>
            <person name="Chen Z."/>
            <person name="Dunbar C."/>
            <person name="Freedman E."/>
            <person name="Gearin G."/>
            <person name="Gellesch M."/>
            <person name="Goldberg J."/>
            <person name="Griggs A."/>
            <person name="Gujja S."/>
            <person name="Heilman E.R."/>
            <person name="Heiman D."/>
            <person name="Howarth C."/>
            <person name="Larson L."/>
            <person name="Lui A."/>
            <person name="MacDonald P.J."/>
            <person name="Mehta T."/>
            <person name="Montmayeur A."/>
            <person name="Murphy C."/>
            <person name="Neiman D."/>
            <person name="Pearson M."/>
            <person name="Priest M."/>
            <person name="Roberts A."/>
            <person name="Saif S."/>
            <person name="Shea T."/>
            <person name="Shenoy N."/>
            <person name="Sisk P."/>
            <person name="Stolte C."/>
            <person name="Sykes S."/>
            <person name="White J."/>
            <person name="Yandava C."/>
            <person name="Wortman J."/>
            <person name="Nusbaum C."/>
            <person name="Birren B."/>
        </authorList>
    </citation>
    <scope>NUCLEOTIDE SEQUENCE [LARGE SCALE GENOMIC DNA]</scope>
    <source>
        <strain evidence="1 2">WAL-19142</strain>
    </source>
</reference>
<dbReference type="AlphaFoldDB" id="A0A0J9ESI7"/>
<evidence type="ECO:0000313" key="2">
    <source>
        <dbReference type="Proteomes" id="UP000037392"/>
    </source>
</evidence>
<comment type="caution">
    <text evidence="1">The sequence shown here is derived from an EMBL/GenBank/DDBJ whole genome shotgun (WGS) entry which is preliminary data.</text>
</comment>
<dbReference type="RefSeq" id="WP_007865220.1">
    <property type="nucleotide sequence ID" value="NZ_KQ235878.1"/>
</dbReference>
<evidence type="ECO:0000313" key="1">
    <source>
        <dbReference type="EMBL" id="KMW18765.1"/>
    </source>
</evidence>
<sequence length="86" mass="9817">MAITGEVCIPCLQTGLSDRDYEQILKDYLEYMDEDIKTPDHIYQERLSACSQCGFLRNGMCRLCGCFVALRAAKIHNHCADTPVKW</sequence>
<proteinExistence type="predicted"/>